<feature type="domain" description="Glycosyl hydrolase family 92" evidence="2">
    <location>
        <begin position="324"/>
        <end position="661"/>
    </location>
</feature>
<dbReference type="GO" id="GO:0006516">
    <property type="term" value="P:glycoprotein catabolic process"/>
    <property type="evidence" value="ECO:0007669"/>
    <property type="project" value="TreeGrafter"/>
</dbReference>
<dbReference type="EMBL" id="JAKJXP020000041">
    <property type="protein sequence ID" value="KAK7752139.1"/>
    <property type="molecule type" value="Genomic_DNA"/>
</dbReference>
<evidence type="ECO:0008006" key="6">
    <source>
        <dbReference type="Google" id="ProtNLM"/>
    </source>
</evidence>
<dbReference type="GO" id="GO:0005829">
    <property type="term" value="C:cytosol"/>
    <property type="evidence" value="ECO:0007669"/>
    <property type="project" value="TreeGrafter"/>
</dbReference>
<dbReference type="FunFam" id="1.20.1050.60:FF:000002">
    <property type="entry name" value="Glycosyl hydrolase family 92"/>
    <property type="match status" value="1"/>
</dbReference>
<evidence type="ECO:0000259" key="2">
    <source>
        <dbReference type="Pfam" id="PF07971"/>
    </source>
</evidence>
<dbReference type="AlphaFoldDB" id="A0AAN9UNE4"/>
<keyword evidence="5" id="KW-1185">Reference proteome</keyword>
<dbReference type="Proteomes" id="UP001320420">
    <property type="component" value="Unassembled WGS sequence"/>
</dbReference>
<dbReference type="InterPro" id="IPR050883">
    <property type="entry name" value="PNGase"/>
</dbReference>
<organism evidence="4 5">
    <name type="scientific">Diatrype stigma</name>
    <dbReference type="NCBI Taxonomy" id="117547"/>
    <lineage>
        <taxon>Eukaryota</taxon>
        <taxon>Fungi</taxon>
        <taxon>Dikarya</taxon>
        <taxon>Ascomycota</taxon>
        <taxon>Pezizomycotina</taxon>
        <taxon>Sordariomycetes</taxon>
        <taxon>Xylariomycetidae</taxon>
        <taxon>Xylariales</taxon>
        <taxon>Diatrypaceae</taxon>
        <taxon>Diatrype</taxon>
    </lineage>
</organism>
<dbReference type="GO" id="GO:0005975">
    <property type="term" value="P:carbohydrate metabolic process"/>
    <property type="evidence" value="ECO:0007669"/>
    <property type="project" value="InterPro"/>
</dbReference>
<dbReference type="GO" id="GO:0000224">
    <property type="term" value="F:peptide-N4-(N-acetyl-beta-glucosaminyl)asparagine amidase activity"/>
    <property type="evidence" value="ECO:0007669"/>
    <property type="project" value="TreeGrafter"/>
</dbReference>
<dbReference type="InterPro" id="IPR012939">
    <property type="entry name" value="Glyco_hydro_92"/>
</dbReference>
<evidence type="ECO:0000313" key="5">
    <source>
        <dbReference type="Proteomes" id="UP001320420"/>
    </source>
</evidence>
<evidence type="ECO:0000313" key="4">
    <source>
        <dbReference type="EMBL" id="KAK7752139.1"/>
    </source>
</evidence>
<dbReference type="Gene3D" id="1.20.1050.60">
    <property type="entry name" value="alpha-1,2-mannosidase"/>
    <property type="match status" value="1"/>
</dbReference>
<keyword evidence="1" id="KW-0732">Signal</keyword>
<accession>A0AAN9UNE4</accession>
<dbReference type="GO" id="GO:0030246">
    <property type="term" value="F:carbohydrate binding"/>
    <property type="evidence" value="ECO:0007669"/>
    <property type="project" value="InterPro"/>
</dbReference>
<dbReference type="PANTHER" id="PTHR12143:SF27">
    <property type="entry name" value="ALPHA-1,2-MANNOSIDASE FAMILY PROTEIN (AFU_ORTHOLOGUE AFUA_5G10520)"/>
    <property type="match status" value="1"/>
</dbReference>
<dbReference type="FunFam" id="2.70.98.10:FF:000028">
    <property type="entry name" value="Alpha-1,2-mannosidase family protein (AFU_orthologue AFUA_5G10520)"/>
    <property type="match status" value="1"/>
</dbReference>
<feature type="domain" description="Glycosyl hydrolase family 92 N-terminal" evidence="3">
    <location>
        <begin position="29"/>
        <end position="300"/>
    </location>
</feature>
<name>A0AAN9UNE4_9PEZI</name>
<sequence length="810" mass="88861">MRSSLSHGLAALLTAHFGVSFAQVDYSQYVNPFMGGLGPFEGLAFGGGDIFVGGALPFGVVKMGIDTWEQNISFATLNGGWTPGGLVMGISMMHEHGTGGAPKYGLVAQMPLTTLDDPVNILDNTTYWQERVGDDVASVGYYKTEFANSITVELSGARHAGIVQYTFPENSSEKHVLVDVSHYIPAPGDDHSSQMFLGGEIAVDGAQYTGYTTTGGGFGQGAPFTVYFCGEFDSAPQQARTFRGRNTDPMARYHTFSNGPIGQAVFSAEENSTKTTTKETSGPMNDRVGAVFSFDSSHSDDGSSSSSRAVVRSRIGISFISTEKACSFKDSEIASWDLNDTVTAAVDEWNRDVFSRIQVPTDDESANRTNLALLYSSLYFAHLMPSDRTGENPLWESDEPSWDDFYALWDTFRCTVSLYHLIQPAAYESQIRSLIDIWRHEGYMPDTRSGNWNGLVQGGSDADNVLADAYVKGLRGAIDWAAGYQAMVKNAEVTPYNTFTVLDPSASVKEGRGALDDWKRLGYVSTDNTRCISRTVEYSANDYALSVVAAGEAPDDVAKYRNRSAGWQRSWNPDIESVGFRGFLTPRNSSGAWDDEGYNPAQCGRCSWTSITYEATPWEYSFSIPHDMETVIELMGGAAEFERRLDYIFQPNTSQQNLGANGAAITSIMNIGYLANQYFHDEMHGLPGNSDAGALNSWLIWQMLGIYPIVTQPVYLIESPWFTDINMTINGNATLRITSNGDAQSLGYKAYYVQSVKINGQEWSKNWFNHEDIMISGGTIEFTVGDEPKIWESGEVPPSPGHVNTRLFGN</sequence>
<dbReference type="Pfam" id="PF17678">
    <property type="entry name" value="Glyco_hydro_92N"/>
    <property type="match status" value="1"/>
</dbReference>
<evidence type="ECO:0000256" key="1">
    <source>
        <dbReference type="SAM" id="SignalP"/>
    </source>
</evidence>
<evidence type="ECO:0000259" key="3">
    <source>
        <dbReference type="Pfam" id="PF17678"/>
    </source>
</evidence>
<protein>
    <recommendedName>
        <fullName evidence="6">Glycoside hydrolase family 92 protein</fullName>
    </recommendedName>
</protein>
<dbReference type="Gene3D" id="2.70.98.10">
    <property type="match status" value="1"/>
</dbReference>
<dbReference type="InterPro" id="IPR008928">
    <property type="entry name" value="6-hairpin_glycosidase_sf"/>
</dbReference>
<feature type="chain" id="PRO_5042959580" description="Glycoside hydrolase family 92 protein" evidence="1">
    <location>
        <begin position="23"/>
        <end position="810"/>
    </location>
</feature>
<reference evidence="4 5" key="1">
    <citation type="submission" date="2024-02" db="EMBL/GenBank/DDBJ databases">
        <title>De novo assembly and annotation of 12 fungi associated with fruit tree decline syndrome in Ontario, Canada.</title>
        <authorList>
            <person name="Sulman M."/>
            <person name="Ellouze W."/>
            <person name="Ilyukhin E."/>
        </authorList>
    </citation>
    <scope>NUCLEOTIDE SEQUENCE [LARGE SCALE GENOMIC DNA]</scope>
    <source>
        <strain evidence="4 5">M11/M66-122</strain>
    </source>
</reference>
<dbReference type="SUPFAM" id="SSF48208">
    <property type="entry name" value="Six-hairpin glycosidases"/>
    <property type="match status" value="1"/>
</dbReference>
<comment type="caution">
    <text evidence="4">The sequence shown here is derived from an EMBL/GenBank/DDBJ whole genome shotgun (WGS) entry which is preliminary data.</text>
</comment>
<dbReference type="Pfam" id="PF07971">
    <property type="entry name" value="Glyco_hydro_92"/>
    <property type="match status" value="2"/>
</dbReference>
<feature type="signal peptide" evidence="1">
    <location>
        <begin position="1"/>
        <end position="22"/>
    </location>
</feature>
<gene>
    <name evidence="4" type="ORF">SLS62_005883</name>
</gene>
<dbReference type="GO" id="GO:0005634">
    <property type="term" value="C:nucleus"/>
    <property type="evidence" value="ECO:0007669"/>
    <property type="project" value="TreeGrafter"/>
</dbReference>
<dbReference type="InterPro" id="IPR041371">
    <property type="entry name" value="GH92_N"/>
</dbReference>
<dbReference type="InterPro" id="IPR014718">
    <property type="entry name" value="GH-type_carb-bd"/>
</dbReference>
<feature type="domain" description="Glycosyl hydrolase family 92" evidence="2">
    <location>
        <begin position="669"/>
        <end position="786"/>
    </location>
</feature>
<dbReference type="PANTHER" id="PTHR12143">
    <property type="entry name" value="PEPTIDE N-GLYCANASE PNGASE -RELATED"/>
    <property type="match status" value="1"/>
</dbReference>
<proteinExistence type="predicted"/>
<dbReference type="Gene3D" id="1.20.1610.10">
    <property type="entry name" value="alpha-1,2-mannosidases domains"/>
    <property type="match status" value="1"/>
</dbReference>